<dbReference type="AlphaFoldDB" id="A0A0G0HGI8"/>
<reference evidence="1 2" key="1">
    <citation type="journal article" date="2015" name="Nature">
        <title>rRNA introns, odd ribosomes, and small enigmatic genomes across a large radiation of phyla.</title>
        <authorList>
            <person name="Brown C.T."/>
            <person name="Hug L.A."/>
            <person name="Thomas B.C."/>
            <person name="Sharon I."/>
            <person name="Castelle C.J."/>
            <person name="Singh A."/>
            <person name="Wilkins M.J."/>
            <person name="Williams K.H."/>
            <person name="Banfield J.F."/>
        </authorList>
    </citation>
    <scope>NUCLEOTIDE SEQUENCE [LARGE SCALE GENOMIC DNA]</scope>
</reference>
<protein>
    <submittedName>
        <fullName evidence="1">Type IV pilus assembly protein PilM</fullName>
    </submittedName>
</protein>
<organism evidence="1 2">
    <name type="scientific">Candidatus Magasanikbacteria bacterium GW2011_GWA2_37_8</name>
    <dbReference type="NCBI Taxonomy" id="1619036"/>
    <lineage>
        <taxon>Bacteria</taxon>
        <taxon>Candidatus Magasanikiibacteriota</taxon>
    </lineage>
</organism>
<evidence type="ECO:0000313" key="1">
    <source>
        <dbReference type="EMBL" id="KKQ41337.1"/>
    </source>
</evidence>
<dbReference type="Proteomes" id="UP000034333">
    <property type="component" value="Unassembled WGS sequence"/>
</dbReference>
<dbReference type="PANTHER" id="PTHR32432">
    <property type="entry name" value="CELL DIVISION PROTEIN FTSA-RELATED"/>
    <property type="match status" value="1"/>
</dbReference>
<proteinExistence type="predicted"/>
<comment type="caution">
    <text evidence="1">The sequence shown here is derived from an EMBL/GenBank/DDBJ whole genome shotgun (WGS) entry which is preliminary data.</text>
</comment>
<gene>
    <name evidence="1" type="ORF">US58_C0001G0011</name>
</gene>
<dbReference type="CDD" id="cd24049">
    <property type="entry name" value="ASKHA_NBD_PilM"/>
    <property type="match status" value="1"/>
</dbReference>
<dbReference type="STRING" id="1619036.US58_C0001G0011"/>
<dbReference type="InterPro" id="IPR005883">
    <property type="entry name" value="PilM"/>
</dbReference>
<accession>A0A0G0HGI8</accession>
<dbReference type="InterPro" id="IPR043129">
    <property type="entry name" value="ATPase_NBD"/>
</dbReference>
<dbReference type="InterPro" id="IPR050696">
    <property type="entry name" value="FtsA/MreB"/>
</dbReference>
<dbReference type="PANTHER" id="PTHR32432:SF3">
    <property type="entry name" value="ETHANOLAMINE UTILIZATION PROTEIN EUTJ"/>
    <property type="match status" value="1"/>
</dbReference>
<dbReference type="PIRSF" id="PIRSF019169">
    <property type="entry name" value="PilM"/>
    <property type="match status" value="1"/>
</dbReference>
<dbReference type="Gene3D" id="3.30.1490.300">
    <property type="match status" value="1"/>
</dbReference>
<sequence length="381" mass="42221">MSWLSKPKSFLGVDLGAGGVKLVELRQEKNRPVLFTYGLTSAPQDVHRVFAAVDKTIDELTDHKTSSQQVAKAAADPGLNDKKIEEYAALLRLVCKQAKTVSKSATVSLPISLVFHALINLPLLKKEELGPILKAEIKKLLPRPIEEMALDYQILPALPEQKTIRVLVNAVPREVVTFYTQVFKRAGLILDALEPESVALERALVGRDASVVMLVDIGAERTNFFIIDQSVAVTHQSVELGGAKINKILGRTLGIEDSLVEQLKYDLFNEWSNQPPAQSKENLLTLLAPIIDPIIKEIEYSFEMYLRQSGNENKRPEKVILTGGGANLPFLSEYIAEKFKLKCYLGDPWGRIVFQDGLKPLLHKIGPRMSVAIGLALRNVV</sequence>
<dbReference type="Pfam" id="PF11104">
    <property type="entry name" value="PilM_2"/>
    <property type="match status" value="1"/>
</dbReference>
<dbReference type="Gene3D" id="3.30.420.40">
    <property type="match status" value="2"/>
</dbReference>
<evidence type="ECO:0000313" key="2">
    <source>
        <dbReference type="Proteomes" id="UP000034333"/>
    </source>
</evidence>
<dbReference type="EMBL" id="LBTN01000001">
    <property type="protein sequence ID" value="KKQ41337.1"/>
    <property type="molecule type" value="Genomic_DNA"/>
</dbReference>
<dbReference type="NCBIfam" id="TIGR01175">
    <property type="entry name" value="pilM"/>
    <property type="match status" value="1"/>
</dbReference>
<dbReference type="SUPFAM" id="SSF53067">
    <property type="entry name" value="Actin-like ATPase domain"/>
    <property type="match status" value="2"/>
</dbReference>
<name>A0A0G0HGI8_9BACT</name>